<gene>
    <name evidence="4" type="ORF">G3A44_18170</name>
</gene>
<dbReference type="GO" id="GO:0016020">
    <property type="term" value="C:membrane"/>
    <property type="evidence" value="ECO:0007669"/>
    <property type="project" value="InterPro"/>
</dbReference>
<organism evidence="4 5">
    <name type="scientific">Ideonella livida</name>
    <dbReference type="NCBI Taxonomy" id="2707176"/>
    <lineage>
        <taxon>Bacteria</taxon>
        <taxon>Pseudomonadati</taxon>
        <taxon>Pseudomonadota</taxon>
        <taxon>Betaproteobacteria</taxon>
        <taxon>Burkholderiales</taxon>
        <taxon>Sphaerotilaceae</taxon>
        <taxon>Ideonella</taxon>
    </lineage>
</organism>
<dbReference type="SUPFAM" id="SSF55073">
    <property type="entry name" value="Nucleotide cyclase"/>
    <property type="match status" value="1"/>
</dbReference>
<sequence length="547" mass="59184">MSSSLHARFRRALLLTSAVLVLAMLALVWPLAAEHRRQELNQTVEAAVQAMVPSLAAGAYAFDATVLQELGAGLVRLPAVQAVEVRLVDRTLAPSVQLARPGTDLSLLATPHWTVPLSSPFSATETVGWLQVWMNTGHLEEEVRTEVLRLLLLQALLVATTLAVVQRLARRLLSQPMHQLAERLASAQPGQALGLPLPPEHAHDEIGTVTQSVNQLLQLQLQALQRERALRAEIAAMEQRYRSIFVASAAGQFLLDGEDRLLDANPALARLLGWPEGRQQLAAQGGAVGLLDPTGAGLADLVAAVRQTGQTQSADLPLVAAGRPVFWAHCVLSPLPVEDTDRQRWSVEGALHDITQRKLEEERTRHLADHDTLTGLRSRAFFERHLQHALNQARDRGEPLALLYIDLDGFKAVNDQLGHAAGDQVLVTTAQRLRLIFRRREDLVGRLGGDELVVLLPGLDAHAPEVRQQALQLIEQLRQPVPLTDGRSCQVGASVGAASYPLHAHSPVGLLAAADQAMYVVKQAGKGCFAVAEATLDALTPDTAHAA</sequence>
<protein>
    <submittedName>
        <fullName evidence="4">Diguanylate cyclase</fullName>
    </submittedName>
</protein>
<proteinExistence type="predicted"/>
<feature type="transmembrane region" description="Helical" evidence="1">
    <location>
        <begin position="12"/>
        <end position="32"/>
    </location>
</feature>
<dbReference type="Pfam" id="PF13188">
    <property type="entry name" value="PAS_8"/>
    <property type="match status" value="1"/>
</dbReference>
<dbReference type="InterPro" id="IPR000014">
    <property type="entry name" value="PAS"/>
</dbReference>
<dbReference type="EMBL" id="JAAGOH010000028">
    <property type="protein sequence ID" value="NDY93122.1"/>
    <property type="molecule type" value="Genomic_DNA"/>
</dbReference>
<keyword evidence="1" id="KW-0812">Transmembrane</keyword>
<dbReference type="SUPFAM" id="SSF55785">
    <property type="entry name" value="PYP-like sensor domain (PAS domain)"/>
    <property type="match status" value="1"/>
</dbReference>
<evidence type="ECO:0000259" key="3">
    <source>
        <dbReference type="PROSITE" id="PS50887"/>
    </source>
</evidence>
<dbReference type="InterPro" id="IPR043128">
    <property type="entry name" value="Rev_trsase/Diguanyl_cyclase"/>
</dbReference>
<dbReference type="InterPro" id="IPR035965">
    <property type="entry name" value="PAS-like_dom_sf"/>
</dbReference>
<dbReference type="GO" id="GO:0007165">
    <property type="term" value="P:signal transduction"/>
    <property type="evidence" value="ECO:0007669"/>
    <property type="project" value="InterPro"/>
</dbReference>
<evidence type="ECO:0000313" key="4">
    <source>
        <dbReference type="EMBL" id="NDY93122.1"/>
    </source>
</evidence>
<accession>A0A7C9TM76</accession>
<keyword evidence="5" id="KW-1185">Reference proteome</keyword>
<dbReference type="RefSeq" id="WP_163459174.1">
    <property type="nucleotide sequence ID" value="NZ_JAAGOH010000028.1"/>
</dbReference>
<dbReference type="Gene3D" id="3.30.450.20">
    <property type="entry name" value="PAS domain"/>
    <property type="match status" value="1"/>
</dbReference>
<dbReference type="CDD" id="cd00130">
    <property type="entry name" value="PAS"/>
    <property type="match status" value="1"/>
</dbReference>
<dbReference type="PROSITE" id="PS50887">
    <property type="entry name" value="GGDEF"/>
    <property type="match status" value="1"/>
</dbReference>
<dbReference type="PROSITE" id="PS50885">
    <property type="entry name" value="HAMP"/>
    <property type="match status" value="1"/>
</dbReference>
<name>A0A7C9TM76_9BURK</name>
<dbReference type="InterPro" id="IPR003660">
    <property type="entry name" value="HAMP_dom"/>
</dbReference>
<dbReference type="SMART" id="SM00267">
    <property type="entry name" value="GGDEF"/>
    <property type="match status" value="1"/>
</dbReference>
<dbReference type="Gene3D" id="3.30.70.270">
    <property type="match status" value="1"/>
</dbReference>
<dbReference type="PANTHER" id="PTHR44757">
    <property type="entry name" value="DIGUANYLATE CYCLASE DGCP"/>
    <property type="match status" value="1"/>
</dbReference>
<dbReference type="Pfam" id="PF00990">
    <property type="entry name" value="GGDEF"/>
    <property type="match status" value="1"/>
</dbReference>
<keyword evidence="1" id="KW-1133">Transmembrane helix</keyword>
<dbReference type="CDD" id="cd01949">
    <property type="entry name" value="GGDEF"/>
    <property type="match status" value="1"/>
</dbReference>
<feature type="domain" description="GGDEF" evidence="3">
    <location>
        <begin position="398"/>
        <end position="534"/>
    </location>
</feature>
<dbReference type="InterPro" id="IPR052155">
    <property type="entry name" value="Biofilm_reg_signaling"/>
</dbReference>
<comment type="caution">
    <text evidence="4">The sequence shown here is derived from an EMBL/GenBank/DDBJ whole genome shotgun (WGS) entry which is preliminary data.</text>
</comment>
<dbReference type="PANTHER" id="PTHR44757:SF2">
    <property type="entry name" value="BIOFILM ARCHITECTURE MAINTENANCE PROTEIN MBAA"/>
    <property type="match status" value="1"/>
</dbReference>
<evidence type="ECO:0000313" key="5">
    <source>
        <dbReference type="Proteomes" id="UP000484255"/>
    </source>
</evidence>
<dbReference type="AlphaFoldDB" id="A0A7C9TM76"/>
<evidence type="ECO:0000256" key="1">
    <source>
        <dbReference type="SAM" id="Phobius"/>
    </source>
</evidence>
<dbReference type="NCBIfam" id="TIGR00254">
    <property type="entry name" value="GGDEF"/>
    <property type="match status" value="1"/>
</dbReference>
<keyword evidence="1" id="KW-0472">Membrane</keyword>
<reference evidence="4 5" key="1">
    <citation type="submission" date="2020-02" db="EMBL/GenBank/DDBJ databases">
        <title>Ideonella bacterium strain TBM-1.</title>
        <authorList>
            <person name="Chen W.-M."/>
        </authorList>
    </citation>
    <scope>NUCLEOTIDE SEQUENCE [LARGE SCALE GENOMIC DNA]</scope>
    <source>
        <strain evidence="4 5">TBM-1</strain>
    </source>
</reference>
<dbReference type="InterPro" id="IPR029787">
    <property type="entry name" value="Nucleotide_cyclase"/>
</dbReference>
<dbReference type="InterPro" id="IPR000160">
    <property type="entry name" value="GGDEF_dom"/>
</dbReference>
<evidence type="ECO:0000259" key="2">
    <source>
        <dbReference type="PROSITE" id="PS50885"/>
    </source>
</evidence>
<feature type="domain" description="HAMP" evidence="2">
    <location>
        <begin position="171"/>
        <end position="225"/>
    </location>
</feature>
<dbReference type="Proteomes" id="UP000484255">
    <property type="component" value="Unassembled WGS sequence"/>
</dbReference>